<reference evidence="1" key="1">
    <citation type="submission" date="2022-07" db="EMBL/GenBank/DDBJ databases">
        <title>Fungi with potential for degradation of polypropylene.</title>
        <authorList>
            <person name="Gostincar C."/>
        </authorList>
    </citation>
    <scope>NUCLEOTIDE SEQUENCE</scope>
    <source>
        <strain evidence="1">EXF-13287</strain>
    </source>
</reference>
<accession>A0AA38SDW1</accession>
<protein>
    <submittedName>
        <fullName evidence="1">Uncharacterized protein</fullName>
    </submittedName>
</protein>
<organism evidence="1 2">
    <name type="scientific">Coniochaeta hoffmannii</name>
    <dbReference type="NCBI Taxonomy" id="91930"/>
    <lineage>
        <taxon>Eukaryota</taxon>
        <taxon>Fungi</taxon>
        <taxon>Dikarya</taxon>
        <taxon>Ascomycota</taxon>
        <taxon>Pezizomycotina</taxon>
        <taxon>Sordariomycetes</taxon>
        <taxon>Sordariomycetidae</taxon>
        <taxon>Coniochaetales</taxon>
        <taxon>Coniochaetaceae</taxon>
        <taxon>Coniochaeta</taxon>
    </lineage>
</organism>
<evidence type="ECO:0000313" key="2">
    <source>
        <dbReference type="Proteomes" id="UP001174691"/>
    </source>
</evidence>
<proteinExistence type="predicted"/>
<comment type="caution">
    <text evidence="1">The sequence shown here is derived from an EMBL/GenBank/DDBJ whole genome shotgun (WGS) entry which is preliminary data.</text>
</comment>
<dbReference type="EMBL" id="JANBVN010000006">
    <property type="protein sequence ID" value="KAJ9165144.1"/>
    <property type="molecule type" value="Genomic_DNA"/>
</dbReference>
<gene>
    <name evidence="1" type="ORF">NKR19_g736</name>
</gene>
<dbReference type="AlphaFoldDB" id="A0AA38SDW1"/>
<dbReference type="Proteomes" id="UP001174691">
    <property type="component" value="Unassembled WGS sequence"/>
</dbReference>
<keyword evidence="2" id="KW-1185">Reference proteome</keyword>
<evidence type="ECO:0000313" key="1">
    <source>
        <dbReference type="EMBL" id="KAJ9165144.1"/>
    </source>
</evidence>
<name>A0AA38SDW1_9PEZI</name>
<sequence length="220" mass="23111">MKPSNILSLYTAAVAGASVLGDRANCIDNCGRQIATTRAGAPDVASMSADCLNALNTVPAYARTSTSASLSTCTATHPLLASPTGAAPEFGGILATSNNNGCFKIALPFPIKIYGVSSTEVFMAVDGILFIQNPSDPPVTADTAVCQTKDRSGIGYDNRALPTVRCPSYNGSYPCPDALPYYTLAAFWDDLLVAANTTQGLWYEVIQLQAPEVQKSVVFE</sequence>